<reference evidence="2 3" key="1">
    <citation type="submission" date="2018-05" db="EMBL/GenBank/DDBJ databases">
        <title>Whole genome sequencing for identification of molecular markers to develop diagnostic detection tools for the regulated plant pathogen Lachnellula willkommii.</title>
        <authorList>
            <person name="Giroux E."/>
            <person name="Bilodeau G."/>
        </authorList>
    </citation>
    <scope>NUCLEOTIDE SEQUENCE [LARGE SCALE GENOMIC DNA]</scope>
    <source>
        <strain evidence="2 3">CBS 203.66</strain>
    </source>
</reference>
<dbReference type="AlphaFoldDB" id="A0A8T9BBA0"/>
<dbReference type="Proteomes" id="UP000469559">
    <property type="component" value="Unassembled WGS sequence"/>
</dbReference>
<sequence length="423" mass="44133">MRGSFLALASGAAAQSLQLAAGQSAQFLSSNPGGAIPAMVQAPSTSGFTQSTIQPSRGGLSVCVSGIVPVQANTSMNMAFNFAVPDNQTGVTQTFLSMITGGSPFMQQLMAGKQSANGTYNISATLCTPANNTTPETVEILTHGIGFDRYYWDFAPGYSYVDVATQAGHATRTDHPHSFFYDRLGVGQSSKPDALTVQSPLELEILQSLITKLKNGTISNIKPTTVIGTGHSYGSVLVQGITAKYPSSLNTAILTGFSVNSTGSSPFSTGLNLAIASQNQPLRFSGLSNGYLVSSTSISNQIAFLHAQNFDPNMLSLAEATKGLVTFGELFTEMGVIAPAVNFTGSVAVVNGDSDLPFCTGNCSYPTNLAQAAITSLYPKSNVTGTYLAPLTGHGINLHYSAVAAYHYIQDFISKGTSNSTST</sequence>
<comment type="caution">
    <text evidence="2">The sequence shown here is derived from an EMBL/GenBank/DDBJ whole genome shotgun (WGS) entry which is preliminary data.</text>
</comment>
<gene>
    <name evidence="2" type="ORF">LARI1_G004500</name>
</gene>
<accession>A0A8T9BBA0</accession>
<dbReference type="Pfam" id="PF12697">
    <property type="entry name" value="Abhydrolase_6"/>
    <property type="match status" value="1"/>
</dbReference>
<dbReference type="InterPro" id="IPR000073">
    <property type="entry name" value="AB_hydrolase_1"/>
</dbReference>
<evidence type="ECO:0000313" key="2">
    <source>
        <dbReference type="EMBL" id="TVY17057.1"/>
    </source>
</evidence>
<name>A0A8T9BBA0_9HELO</name>
<dbReference type="EMBL" id="QGMF01000295">
    <property type="protein sequence ID" value="TVY17057.1"/>
    <property type="molecule type" value="Genomic_DNA"/>
</dbReference>
<dbReference type="InterPro" id="IPR029058">
    <property type="entry name" value="AB_hydrolase_fold"/>
</dbReference>
<protein>
    <recommendedName>
        <fullName evidence="1">AB hydrolase-1 domain-containing protein</fullName>
    </recommendedName>
</protein>
<evidence type="ECO:0000313" key="3">
    <source>
        <dbReference type="Proteomes" id="UP000469559"/>
    </source>
</evidence>
<feature type="domain" description="AB hydrolase-1" evidence="1">
    <location>
        <begin position="140"/>
        <end position="308"/>
    </location>
</feature>
<proteinExistence type="predicted"/>
<organism evidence="2 3">
    <name type="scientific">Lachnellula arida</name>
    <dbReference type="NCBI Taxonomy" id="1316785"/>
    <lineage>
        <taxon>Eukaryota</taxon>
        <taxon>Fungi</taxon>
        <taxon>Dikarya</taxon>
        <taxon>Ascomycota</taxon>
        <taxon>Pezizomycotina</taxon>
        <taxon>Leotiomycetes</taxon>
        <taxon>Helotiales</taxon>
        <taxon>Lachnaceae</taxon>
        <taxon>Lachnellula</taxon>
    </lineage>
</organism>
<keyword evidence="3" id="KW-1185">Reference proteome</keyword>
<dbReference type="OrthoDB" id="190201at2759"/>
<dbReference type="SUPFAM" id="SSF53474">
    <property type="entry name" value="alpha/beta-Hydrolases"/>
    <property type="match status" value="1"/>
</dbReference>
<dbReference type="Gene3D" id="3.40.50.1820">
    <property type="entry name" value="alpha/beta hydrolase"/>
    <property type="match status" value="1"/>
</dbReference>
<evidence type="ECO:0000259" key="1">
    <source>
        <dbReference type="Pfam" id="PF12697"/>
    </source>
</evidence>